<dbReference type="Pfam" id="PF00781">
    <property type="entry name" value="DAGK_cat"/>
    <property type="match status" value="1"/>
</dbReference>
<sequence length="322" mass="34471">MPSPTLTTADDSAPAATPWRPTAWRFVVNAASGRHDREQTRERLEGALAAAGQSGRIDFAPAGELAAVAERAATESAAQGAALVGVGGDGTLNAVADAAWRADAVFGVVPQGTFNYFARSHGIPTEPDEALAALFSAQPQPVQVGRVNGHVFLVNASLGLYPDLLEDREAWKSRLGRSRLVALGAALATLLGEHRRLRLTVEEGGQTRPVRTQTLFVGNNRLQFEQVGLPEGREVESGRIGAVMLRPIGSWRMLGLLLRGALGRLGDADTVESFAFERMVVRPWLPSGGRVKLAYDGEVVRVKPPVVFEVAPRPLMLLLPPR</sequence>
<dbReference type="InterPro" id="IPR001206">
    <property type="entry name" value="Diacylglycerol_kinase_cat_dom"/>
</dbReference>
<dbReference type="Gene3D" id="3.40.50.10330">
    <property type="entry name" value="Probable inorganic polyphosphate/atp-NAD kinase, domain 1"/>
    <property type="match status" value="1"/>
</dbReference>
<keyword evidence="3" id="KW-1185">Reference proteome</keyword>
<dbReference type="RefSeq" id="WP_014429075.1">
    <property type="nucleotide sequence ID" value="NC_017075.1"/>
</dbReference>
<dbReference type="InterPro" id="IPR017438">
    <property type="entry name" value="ATP-NAD_kinase_N"/>
</dbReference>
<dbReference type="EMBL" id="AP012320">
    <property type="protein sequence ID" value="BAL96214.1"/>
    <property type="molecule type" value="Genomic_DNA"/>
</dbReference>
<dbReference type="SUPFAM" id="SSF111331">
    <property type="entry name" value="NAD kinase/diacylglycerol kinase-like"/>
    <property type="match status" value="1"/>
</dbReference>
<dbReference type="PATRIC" id="fig|983917.3.peg.2802"/>
<reference evidence="2 3" key="1">
    <citation type="journal article" date="2012" name="J. Bacteriol.">
        <title>Complete genome sequence of phototrophic betaproteobacterium Rubrivivax gelatinosus IL144.</title>
        <authorList>
            <person name="Nagashima S."/>
            <person name="Kamimura A."/>
            <person name="Shimizu T."/>
            <person name="Nakamura-isaki S."/>
            <person name="Aono E."/>
            <person name="Sakamoto K."/>
            <person name="Ichikawa N."/>
            <person name="Nakazawa H."/>
            <person name="Sekine M."/>
            <person name="Yamazaki S."/>
            <person name="Fujita N."/>
            <person name="Shimada K."/>
            <person name="Hanada S."/>
            <person name="Nagashima K.V.P."/>
        </authorList>
    </citation>
    <scope>NUCLEOTIDE SEQUENCE [LARGE SCALE GENOMIC DNA]</scope>
    <source>
        <strain evidence="3">NBRC 100245 / IL144</strain>
    </source>
</reference>
<dbReference type="Gene3D" id="2.60.200.40">
    <property type="match status" value="1"/>
</dbReference>
<protein>
    <recommendedName>
        <fullName evidence="1">DAGKc domain-containing protein</fullName>
    </recommendedName>
</protein>
<evidence type="ECO:0000313" key="3">
    <source>
        <dbReference type="Proteomes" id="UP000007883"/>
    </source>
</evidence>
<dbReference type="HOGENOM" id="CLU_045532_5_0_4"/>
<dbReference type="AlphaFoldDB" id="I0HT77"/>
<evidence type="ECO:0000313" key="2">
    <source>
        <dbReference type="EMBL" id="BAL96214.1"/>
    </source>
</evidence>
<feature type="domain" description="DAGKc" evidence="1">
    <location>
        <begin position="19"/>
        <end position="150"/>
    </location>
</feature>
<name>I0HT77_RUBGI</name>
<dbReference type="eggNOG" id="COG1597">
    <property type="taxonomic scope" value="Bacteria"/>
</dbReference>
<accession>I0HT77</accession>
<dbReference type="InterPro" id="IPR016064">
    <property type="entry name" value="NAD/diacylglycerol_kinase_sf"/>
</dbReference>
<dbReference type="KEGG" id="rge:RGE_28750"/>
<dbReference type="PANTHER" id="PTHR12358">
    <property type="entry name" value="SPHINGOSINE KINASE"/>
    <property type="match status" value="1"/>
</dbReference>
<gene>
    <name evidence="2" type="ordered locus">RGE_28750</name>
</gene>
<dbReference type="InterPro" id="IPR050187">
    <property type="entry name" value="Lipid_Phosphate_FormReg"/>
</dbReference>
<dbReference type="Proteomes" id="UP000007883">
    <property type="component" value="Chromosome"/>
</dbReference>
<evidence type="ECO:0000259" key="1">
    <source>
        <dbReference type="PROSITE" id="PS50146"/>
    </source>
</evidence>
<dbReference type="GO" id="GO:0016301">
    <property type="term" value="F:kinase activity"/>
    <property type="evidence" value="ECO:0007669"/>
    <property type="project" value="InterPro"/>
</dbReference>
<dbReference type="PROSITE" id="PS50146">
    <property type="entry name" value="DAGK"/>
    <property type="match status" value="1"/>
</dbReference>
<dbReference type="STRING" id="983917.RGE_28750"/>
<organism evidence="2 3">
    <name type="scientific">Rubrivivax gelatinosus (strain NBRC 100245 / IL144)</name>
    <dbReference type="NCBI Taxonomy" id="983917"/>
    <lineage>
        <taxon>Bacteria</taxon>
        <taxon>Pseudomonadati</taxon>
        <taxon>Pseudomonadota</taxon>
        <taxon>Betaproteobacteria</taxon>
        <taxon>Burkholderiales</taxon>
        <taxon>Sphaerotilaceae</taxon>
        <taxon>Rubrivivax</taxon>
    </lineage>
</organism>
<dbReference type="PANTHER" id="PTHR12358:SF54">
    <property type="entry name" value="SPHINGOSINE KINASE RELATED PROTEIN"/>
    <property type="match status" value="1"/>
</dbReference>
<proteinExistence type="predicted"/>